<evidence type="ECO:0000259" key="1">
    <source>
        <dbReference type="SMART" id="SM00746"/>
    </source>
</evidence>
<dbReference type="Proteomes" id="UP001213015">
    <property type="component" value="Unassembled WGS sequence"/>
</dbReference>
<feature type="domain" description="TRASH" evidence="1">
    <location>
        <begin position="13"/>
        <end position="47"/>
    </location>
</feature>
<sequence>MENIIDNSDVTCCSRCKKSLENISPIYQYEDYLFCSKDCLADLVIENEYLSLKVASILLLDLWLPEIFEDIPHFEKCYFCGKDMTNKSPIYSDQYSNLFCSKNCIADFYMEDQYNCLRDALIDIGADENDD</sequence>
<comment type="caution">
    <text evidence="2">The sequence shown here is derived from an EMBL/GenBank/DDBJ whole genome shotgun (WGS) entry which is preliminary data.</text>
</comment>
<evidence type="ECO:0000313" key="2">
    <source>
        <dbReference type="EMBL" id="MCZ3844113.1"/>
    </source>
</evidence>
<dbReference type="RefSeq" id="WP_265669090.1">
    <property type="nucleotide sequence ID" value="NZ_JAKHKO010000001.1"/>
</dbReference>
<dbReference type="InterPro" id="IPR011017">
    <property type="entry name" value="TRASH_dom"/>
</dbReference>
<dbReference type="EMBL" id="JAKHLF010000001">
    <property type="protein sequence ID" value="MCZ3844113.1"/>
    <property type="molecule type" value="Genomic_DNA"/>
</dbReference>
<proteinExistence type="predicted"/>
<reference evidence="2" key="1">
    <citation type="submission" date="2022-01" db="EMBL/GenBank/DDBJ databases">
        <title>VMRC isolate genome collection.</title>
        <authorList>
            <person name="France M."/>
            <person name="Rutt L."/>
            <person name="Humphrys M."/>
            <person name="Ravel J."/>
        </authorList>
    </citation>
    <scope>NUCLEOTIDE SEQUENCE</scope>
    <source>
        <strain evidence="2">C0127B5</strain>
    </source>
</reference>
<dbReference type="AlphaFoldDB" id="A0AAP3GW97"/>
<accession>A0AAP3GW97</accession>
<gene>
    <name evidence="2" type="ORF">L2422_01060</name>
</gene>
<protein>
    <recommendedName>
        <fullName evidence="1">TRASH domain-containing protein</fullName>
    </recommendedName>
</protein>
<name>A0AAP3GW97_9LACO</name>
<feature type="domain" description="TRASH" evidence="1">
    <location>
        <begin position="77"/>
        <end position="112"/>
    </location>
</feature>
<organism evidence="2 3">
    <name type="scientific">Lactobacillus mulieris</name>
    <dbReference type="NCBI Taxonomy" id="2508708"/>
    <lineage>
        <taxon>Bacteria</taxon>
        <taxon>Bacillati</taxon>
        <taxon>Bacillota</taxon>
        <taxon>Bacilli</taxon>
        <taxon>Lactobacillales</taxon>
        <taxon>Lactobacillaceae</taxon>
        <taxon>Lactobacillus</taxon>
    </lineage>
</organism>
<evidence type="ECO:0000313" key="3">
    <source>
        <dbReference type="Proteomes" id="UP001213015"/>
    </source>
</evidence>
<dbReference type="SMART" id="SM00746">
    <property type="entry name" value="TRASH"/>
    <property type="match status" value="2"/>
</dbReference>